<keyword evidence="4 5" id="KW-0560">Oxidoreductase</keyword>
<keyword evidence="3 5" id="KW-0479">Metal-binding</keyword>
<evidence type="ECO:0000256" key="5">
    <source>
        <dbReference type="RuleBase" id="RU000414"/>
    </source>
</evidence>
<dbReference type="PROSITE" id="PS00088">
    <property type="entry name" value="SOD_MN"/>
    <property type="match status" value="1"/>
</dbReference>
<dbReference type="InterPro" id="IPR036314">
    <property type="entry name" value="SOD_C_sf"/>
</dbReference>
<evidence type="ECO:0000259" key="7">
    <source>
        <dbReference type="Pfam" id="PF02777"/>
    </source>
</evidence>
<dbReference type="PROSITE" id="PS51318">
    <property type="entry name" value="TAT"/>
    <property type="match status" value="1"/>
</dbReference>
<comment type="function">
    <text evidence="5">Destroys radicals which are normally produced within the cells and which are toxic to biological systems.</text>
</comment>
<dbReference type="PRINTS" id="PR01703">
    <property type="entry name" value="MNSODISMTASE"/>
</dbReference>
<dbReference type="RefSeq" id="WP_349245291.1">
    <property type="nucleotide sequence ID" value="NZ_JASCXX010000014.1"/>
</dbReference>
<protein>
    <recommendedName>
        <fullName evidence="2 5">Superoxide dismutase</fullName>
        <ecNumber evidence="2 5">1.15.1.1</ecNumber>
    </recommendedName>
</protein>
<keyword evidence="9" id="KW-1185">Reference proteome</keyword>
<dbReference type="InterPro" id="IPR001189">
    <property type="entry name" value="Mn/Fe_SOD"/>
</dbReference>
<comment type="caution">
    <text evidence="8">The sequence shown here is derived from an EMBL/GenBank/DDBJ whole genome shotgun (WGS) entry which is preliminary data.</text>
</comment>
<sequence length="251" mass="26973">MMKSEPSRREVVKAGSLGLLSTGAVGSTVLGLAASSGTAADAMAGAYGGNVYTLPPLPYGYDALEPLYDERTLTIHHTKHHAGYVNGLNSTLAKLEAARASSDYSAIKALSRDLAFNGSGHVLHTLFWHSMSPDKPAIPDGLRQAMTRSFGSVDAAQKQFAAATKAAEASGWGVLAYEPIADKLLILQAEKHQNLAFTDTVALLVCDVWEHAYYLKYANERGTWVDNFMKMANWPFAAQRLEAARKAVAKA</sequence>
<dbReference type="AlphaFoldDB" id="A0AAW6U2Q5"/>
<proteinExistence type="inferred from homology"/>
<evidence type="ECO:0000256" key="3">
    <source>
        <dbReference type="ARBA" id="ARBA00022723"/>
    </source>
</evidence>
<accession>A0AAW6U2Q5</accession>
<dbReference type="PANTHER" id="PTHR11404">
    <property type="entry name" value="SUPEROXIDE DISMUTASE 2"/>
    <property type="match status" value="1"/>
</dbReference>
<evidence type="ECO:0000256" key="1">
    <source>
        <dbReference type="ARBA" id="ARBA00008714"/>
    </source>
</evidence>
<dbReference type="InterPro" id="IPR036324">
    <property type="entry name" value="Mn/Fe_SOD_N_sf"/>
</dbReference>
<dbReference type="InterPro" id="IPR050265">
    <property type="entry name" value="Fe/Mn_Superoxide_Dismutase"/>
</dbReference>
<dbReference type="EC" id="1.15.1.1" evidence="2 5"/>
<dbReference type="EMBL" id="JASCXX010000014">
    <property type="protein sequence ID" value="MDI6449881.1"/>
    <property type="molecule type" value="Genomic_DNA"/>
</dbReference>
<dbReference type="GO" id="GO:0046872">
    <property type="term" value="F:metal ion binding"/>
    <property type="evidence" value="ECO:0007669"/>
    <property type="project" value="UniProtKB-KW"/>
</dbReference>
<dbReference type="Gene3D" id="1.10.287.990">
    <property type="entry name" value="Fe,Mn superoxide dismutase (SOD) domain"/>
    <property type="match status" value="1"/>
</dbReference>
<name>A0AAW6U2Q5_9BACT</name>
<dbReference type="Proteomes" id="UP001431776">
    <property type="component" value="Unassembled WGS sequence"/>
</dbReference>
<dbReference type="Pfam" id="PF02777">
    <property type="entry name" value="Sod_Fe_C"/>
    <property type="match status" value="1"/>
</dbReference>
<feature type="domain" description="Manganese/iron superoxide dismutase N-terminal" evidence="6">
    <location>
        <begin position="52"/>
        <end position="132"/>
    </location>
</feature>
<reference evidence="8" key="1">
    <citation type="submission" date="2023-05" db="EMBL/GenBank/DDBJ databases">
        <title>Anaerotaeda fermentans gen. nov., sp. nov., a novel anaerobic planctomycete of the new family within the order Sedimentisphaerales isolated from Taman Peninsula, Russia.</title>
        <authorList>
            <person name="Khomyakova M.A."/>
            <person name="Merkel A.Y."/>
            <person name="Slobodkin A.I."/>
        </authorList>
    </citation>
    <scope>NUCLEOTIDE SEQUENCE</scope>
    <source>
        <strain evidence="8">M17dextr</strain>
    </source>
</reference>
<feature type="domain" description="Manganese/iron superoxide dismutase C-terminal" evidence="7">
    <location>
        <begin position="142"/>
        <end position="240"/>
    </location>
</feature>
<dbReference type="Pfam" id="PF00081">
    <property type="entry name" value="Sod_Fe_N"/>
    <property type="match status" value="1"/>
</dbReference>
<evidence type="ECO:0000313" key="8">
    <source>
        <dbReference type="EMBL" id="MDI6449881.1"/>
    </source>
</evidence>
<evidence type="ECO:0000256" key="2">
    <source>
        <dbReference type="ARBA" id="ARBA00012682"/>
    </source>
</evidence>
<evidence type="ECO:0000313" key="9">
    <source>
        <dbReference type="Proteomes" id="UP001431776"/>
    </source>
</evidence>
<dbReference type="SUPFAM" id="SSF46609">
    <property type="entry name" value="Fe,Mn superoxide dismutase (SOD), N-terminal domain"/>
    <property type="match status" value="1"/>
</dbReference>
<dbReference type="Gene3D" id="3.55.40.20">
    <property type="entry name" value="Iron/manganese superoxide dismutase, C-terminal domain"/>
    <property type="match status" value="1"/>
</dbReference>
<dbReference type="GO" id="GO:0004784">
    <property type="term" value="F:superoxide dismutase activity"/>
    <property type="evidence" value="ECO:0007669"/>
    <property type="project" value="UniProtKB-EC"/>
</dbReference>
<dbReference type="FunFam" id="1.10.287.990:FF:000001">
    <property type="entry name" value="Superoxide dismutase"/>
    <property type="match status" value="1"/>
</dbReference>
<dbReference type="SUPFAM" id="SSF54719">
    <property type="entry name" value="Fe,Mn superoxide dismutase (SOD), C-terminal domain"/>
    <property type="match status" value="1"/>
</dbReference>
<dbReference type="InterPro" id="IPR019833">
    <property type="entry name" value="Mn/Fe_SOD_BS"/>
</dbReference>
<dbReference type="InterPro" id="IPR019831">
    <property type="entry name" value="Mn/Fe_SOD_N"/>
</dbReference>
<dbReference type="PANTHER" id="PTHR11404:SF6">
    <property type="entry name" value="SUPEROXIDE DISMUTASE [MN], MITOCHONDRIAL"/>
    <property type="match status" value="1"/>
</dbReference>
<gene>
    <name evidence="8" type="ORF">QJ522_12555</name>
</gene>
<organism evidence="8 9">
    <name type="scientific">Anaerobaca lacustris</name>
    <dbReference type="NCBI Taxonomy" id="3044600"/>
    <lineage>
        <taxon>Bacteria</taxon>
        <taxon>Pseudomonadati</taxon>
        <taxon>Planctomycetota</taxon>
        <taxon>Phycisphaerae</taxon>
        <taxon>Sedimentisphaerales</taxon>
        <taxon>Anaerobacaceae</taxon>
        <taxon>Anaerobaca</taxon>
    </lineage>
</organism>
<dbReference type="InterPro" id="IPR019832">
    <property type="entry name" value="Mn/Fe_SOD_C"/>
</dbReference>
<dbReference type="InterPro" id="IPR006311">
    <property type="entry name" value="TAT_signal"/>
</dbReference>
<evidence type="ECO:0000256" key="4">
    <source>
        <dbReference type="ARBA" id="ARBA00023002"/>
    </source>
</evidence>
<comment type="catalytic activity">
    <reaction evidence="5">
        <text>2 superoxide + 2 H(+) = H2O2 + O2</text>
        <dbReference type="Rhea" id="RHEA:20696"/>
        <dbReference type="ChEBI" id="CHEBI:15378"/>
        <dbReference type="ChEBI" id="CHEBI:15379"/>
        <dbReference type="ChEBI" id="CHEBI:16240"/>
        <dbReference type="ChEBI" id="CHEBI:18421"/>
        <dbReference type="EC" id="1.15.1.1"/>
    </reaction>
</comment>
<comment type="similarity">
    <text evidence="1 5">Belongs to the iron/manganese superoxide dismutase family.</text>
</comment>
<evidence type="ECO:0000259" key="6">
    <source>
        <dbReference type="Pfam" id="PF00081"/>
    </source>
</evidence>